<feature type="non-terminal residue" evidence="2">
    <location>
        <position position="1"/>
    </location>
</feature>
<feature type="transmembrane region" description="Helical" evidence="1">
    <location>
        <begin position="55"/>
        <end position="81"/>
    </location>
</feature>
<evidence type="ECO:0000313" key="2">
    <source>
        <dbReference type="EMBL" id="KKT98824.1"/>
    </source>
</evidence>
<dbReference type="Proteomes" id="UP000034214">
    <property type="component" value="Unassembled WGS sequence"/>
</dbReference>
<proteinExistence type="predicted"/>
<protein>
    <recommendedName>
        <fullName evidence="4">Glycosyltransferase RgtA/B/C/D-like domain-containing protein</fullName>
    </recommendedName>
</protein>
<name>A0A0G1PR79_9BACT</name>
<keyword evidence="1" id="KW-1133">Transmembrane helix</keyword>
<feature type="transmembrane region" description="Helical" evidence="1">
    <location>
        <begin position="143"/>
        <end position="164"/>
    </location>
</feature>
<evidence type="ECO:0000256" key="1">
    <source>
        <dbReference type="SAM" id="Phobius"/>
    </source>
</evidence>
<dbReference type="EMBL" id="LCKM01000017">
    <property type="protein sequence ID" value="KKT98824.1"/>
    <property type="molecule type" value="Genomic_DNA"/>
</dbReference>
<sequence length="166" mass="19060">LAYFTNKHKLTDLLRFFLSTLLVTIPQLMVWNFQFGSFLPPMSGDGFWKFSPSSIANIFFDLPNGLFFTAPVIFISGIFLTFQKKPRYMLYAFFSLLAFLLITSFWWSPLGGASFGPRFLITFYPLLALSLAEKIKSMSYSKIIPFTVIFISLNLIHSLIFLYVSP</sequence>
<dbReference type="AlphaFoldDB" id="A0A0G1PR79"/>
<feature type="transmembrane region" description="Helical" evidence="1">
    <location>
        <begin position="88"/>
        <end position="107"/>
    </location>
</feature>
<reference evidence="2 3" key="1">
    <citation type="journal article" date="2015" name="Nature">
        <title>rRNA introns, odd ribosomes, and small enigmatic genomes across a large radiation of phyla.</title>
        <authorList>
            <person name="Brown C.T."/>
            <person name="Hug L.A."/>
            <person name="Thomas B.C."/>
            <person name="Sharon I."/>
            <person name="Castelle C.J."/>
            <person name="Singh A."/>
            <person name="Wilkins M.J."/>
            <person name="Williams K.H."/>
            <person name="Banfield J.F."/>
        </authorList>
    </citation>
    <scope>NUCLEOTIDE SEQUENCE [LARGE SCALE GENOMIC DNA]</scope>
</reference>
<comment type="caution">
    <text evidence="2">The sequence shown here is derived from an EMBL/GenBank/DDBJ whole genome shotgun (WGS) entry which is preliminary data.</text>
</comment>
<evidence type="ECO:0008006" key="4">
    <source>
        <dbReference type="Google" id="ProtNLM"/>
    </source>
</evidence>
<keyword evidence="1" id="KW-0472">Membrane</keyword>
<keyword evidence="1" id="KW-0812">Transmembrane</keyword>
<feature type="transmembrane region" description="Helical" evidence="1">
    <location>
        <begin position="12"/>
        <end position="35"/>
    </location>
</feature>
<accession>A0A0G1PR79</accession>
<evidence type="ECO:0000313" key="3">
    <source>
        <dbReference type="Proteomes" id="UP000034214"/>
    </source>
</evidence>
<organism evidence="2 3">
    <name type="scientific">Candidatus Collierbacteria bacterium GW2011_GWC2_45_15</name>
    <dbReference type="NCBI Taxonomy" id="1618394"/>
    <lineage>
        <taxon>Bacteria</taxon>
        <taxon>Candidatus Collieribacteriota</taxon>
    </lineage>
</organism>
<gene>
    <name evidence="2" type="ORF">UW99_C0017G0011</name>
</gene>